<evidence type="ECO:0000259" key="1">
    <source>
        <dbReference type="Pfam" id="PF14065"/>
    </source>
</evidence>
<evidence type="ECO:0000313" key="2">
    <source>
        <dbReference type="EMBL" id="GHH64908.1"/>
    </source>
</evidence>
<sequence length="394" mass="41005">MSDALAVAAVTETLRAVLQGALDRTVPGAVVTLLPPDEVTAGCGLNVFLFRTSLDGGWLNTDPDGTRPGESRRPLLPLVLHYLLTPYDAGDTQGSTAHRVLGAAMSALHDHPGLAPADLGSAAPFSNLHRQSEPVRVSPVVLDLADTAQLWTALRSRLRPSVVYEVRPVLIESTVPGRTPLPVVRRGEHDRGPVAAAGAAGRWPVLAVAGVPATLPGHDLVLTGYCLDAGVPALRLAHPLHGNRLVEDVRPVSGTEVHATLPGAIGAGTWSAVLVLTGPDGTEAATKPVPVGVAPRITGTLPLPVVRDADGTALLKVTCEAPAHPGQRVELLVGEVPVPAEPFARATRTLGFRLAGARPGRYPLRLRVDGVDSPLLDATSEQPRFDDAAAVVVT</sequence>
<accession>A0A919KMX3</accession>
<dbReference type="EMBL" id="BNBO01000006">
    <property type="protein sequence ID" value="GHH64908.1"/>
    <property type="molecule type" value="Genomic_DNA"/>
</dbReference>
<reference evidence="2" key="2">
    <citation type="submission" date="2020-09" db="EMBL/GenBank/DDBJ databases">
        <authorList>
            <person name="Sun Q."/>
            <person name="Ohkuma M."/>
        </authorList>
    </citation>
    <scope>NUCLEOTIDE SEQUENCE</scope>
    <source>
        <strain evidence="2">JCM 4646</strain>
    </source>
</reference>
<comment type="caution">
    <text evidence="2">The sequence shown here is derived from an EMBL/GenBank/DDBJ whole genome shotgun (WGS) entry which is preliminary data.</text>
</comment>
<dbReference type="RefSeq" id="WP_190210130.1">
    <property type="nucleotide sequence ID" value="NZ_BNBO01000006.1"/>
</dbReference>
<dbReference type="GeneID" id="95352138"/>
<reference evidence="2" key="1">
    <citation type="journal article" date="2014" name="Int. J. Syst. Evol. Microbiol.">
        <title>Complete genome sequence of Corynebacterium casei LMG S-19264T (=DSM 44701T), isolated from a smear-ripened cheese.</title>
        <authorList>
            <consortium name="US DOE Joint Genome Institute (JGI-PGF)"/>
            <person name="Walter F."/>
            <person name="Albersmeier A."/>
            <person name="Kalinowski J."/>
            <person name="Ruckert C."/>
        </authorList>
    </citation>
    <scope>NUCLEOTIDE SEQUENCE</scope>
    <source>
        <strain evidence="2">JCM 4646</strain>
    </source>
</reference>
<protein>
    <recommendedName>
        <fullName evidence="1">Pvc16 N-terminal domain-containing protein</fullName>
    </recommendedName>
</protein>
<dbReference type="Proteomes" id="UP000617734">
    <property type="component" value="Unassembled WGS sequence"/>
</dbReference>
<evidence type="ECO:0000313" key="3">
    <source>
        <dbReference type="Proteomes" id="UP000617734"/>
    </source>
</evidence>
<gene>
    <name evidence="2" type="ORF">GCM10018781_16450</name>
</gene>
<dbReference type="AlphaFoldDB" id="A0A919KMX3"/>
<keyword evidence="3" id="KW-1185">Reference proteome</keyword>
<dbReference type="InterPro" id="IPR025351">
    <property type="entry name" value="Pvc16_N"/>
</dbReference>
<dbReference type="Pfam" id="PF14065">
    <property type="entry name" value="Pvc16_N"/>
    <property type="match status" value="1"/>
</dbReference>
<feature type="domain" description="Pvc16 N-terminal" evidence="1">
    <location>
        <begin position="9"/>
        <end position="184"/>
    </location>
</feature>
<organism evidence="2 3">
    <name type="scientific">Kitasatospora indigofera</name>
    <dbReference type="NCBI Taxonomy" id="67307"/>
    <lineage>
        <taxon>Bacteria</taxon>
        <taxon>Bacillati</taxon>
        <taxon>Actinomycetota</taxon>
        <taxon>Actinomycetes</taxon>
        <taxon>Kitasatosporales</taxon>
        <taxon>Streptomycetaceae</taxon>
        <taxon>Kitasatospora</taxon>
    </lineage>
</organism>
<name>A0A919KMX3_9ACTN</name>
<proteinExistence type="predicted"/>